<dbReference type="Pfam" id="PF14543">
    <property type="entry name" value="TAXi_N"/>
    <property type="match status" value="1"/>
</dbReference>
<dbReference type="GO" id="GO:0004190">
    <property type="term" value="F:aspartic-type endopeptidase activity"/>
    <property type="evidence" value="ECO:0007669"/>
    <property type="project" value="InterPro"/>
</dbReference>
<dbReference type="Pfam" id="PF14541">
    <property type="entry name" value="TAXi_C"/>
    <property type="match status" value="1"/>
</dbReference>
<evidence type="ECO:0000256" key="1">
    <source>
        <dbReference type="ARBA" id="ARBA00007447"/>
    </source>
</evidence>
<dbReference type="PROSITE" id="PS51767">
    <property type="entry name" value="PEPTIDASE_A1"/>
    <property type="match status" value="1"/>
</dbReference>
<dbReference type="PANTHER" id="PTHR13683">
    <property type="entry name" value="ASPARTYL PROTEASES"/>
    <property type="match status" value="1"/>
</dbReference>
<dbReference type="InterPro" id="IPR032799">
    <property type="entry name" value="TAXi_C"/>
</dbReference>
<comment type="similarity">
    <text evidence="1">Belongs to the peptidase A1 family.</text>
</comment>
<evidence type="ECO:0000259" key="3">
    <source>
        <dbReference type="PROSITE" id="PS51767"/>
    </source>
</evidence>
<reference evidence="4 5" key="1">
    <citation type="submission" date="2023-10" db="EMBL/GenBank/DDBJ databases">
        <title>Genome-Wide Identification Analysis in wild type Solanum Pinnatisectum Reveals Some Genes Defensing Phytophthora Infestans.</title>
        <authorList>
            <person name="Sun C."/>
        </authorList>
    </citation>
    <scope>NUCLEOTIDE SEQUENCE [LARGE SCALE GENOMIC DNA]</scope>
    <source>
        <strain evidence="4">LQN</strain>
        <tissue evidence="4">Leaf</tissue>
    </source>
</reference>
<comment type="caution">
    <text evidence="4">The sequence shown here is derived from an EMBL/GenBank/DDBJ whole genome shotgun (WGS) entry which is preliminary data.</text>
</comment>
<feature type="domain" description="Peptidase A1" evidence="3">
    <location>
        <begin position="97"/>
        <end position="389"/>
    </location>
</feature>
<dbReference type="InterPro" id="IPR001969">
    <property type="entry name" value="Aspartic_peptidase_AS"/>
</dbReference>
<dbReference type="PANTHER" id="PTHR13683:SF850">
    <property type="entry name" value="PEPTIDASE A1 DOMAIN-CONTAINING PROTEIN"/>
    <property type="match status" value="1"/>
</dbReference>
<evidence type="ECO:0000313" key="4">
    <source>
        <dbReference type="EMBL" id="KAK4712921.1"/>
    </source>
</evidence>
<dbReference type="InterPro" id="IPR021109">
    <property type="entry name" value="Peptidase_aspartic_dom_sf"/>
</dbReference>
<dbReference type="GO" id="GO:0006508">
    <property type="term" value="P:proteolysis"/>
    <property type="evidence" value="ECO:0007669"/>
    <property type="project" value="InterPro"/>
</dbReference>
<dbReference type="PROSITE" id="PS00141">
    <property type="entry name" value="ASP_PROTEASE"/>
    <property type="match status" value="1"/>
</dbReference>
<organism evidence="4 5">
    <name type="scientific">Solanum pinnatisectum</name>
    <name type="common">tansyleaf nightshade</name>
    <dbReference type="NCBI Taxonomy" id="50273"/>
    <lineage>
        <taxon>Eukaryota</taxon>
        <taxon>Viridiplantae</taxon>
        <taxon>Streptophyta</taxon>
        <taxon>Embryophyta</taxon>
        <taxon>Tracheophyta</taxon>
        <taxon>Spermatophyta</taxon>
        <taxon>Magnoliopsida</taxon>
        <taxon>eudicotyledons</taxon>
        <taxon>Gunneridae</taxon>
        <taxon>Pentapetalae</taxon>
        <taxon>asterids</taxon>
        <taxon>lamiids</taxon>
        <taxon>Solanales</taxon>
        <taxon>Solanaceae</taxon>
        <taxon>Solanoideae</taxon>
        <taxon>Solaneae</taxon>
        <taxon>Solanum</taxon>
    </lineage>
</organism>
<dbReference type="EMBL" id="JAWPEI010000010">
    <property type="protein sequence ID" value="KAK4712921.1"/>
    <property type="molecule type" value="Genomic_DNA"/>
</dbReference>
<dbReference type="Proteomes" id="UP001311915">
    <property type="component" value="Unassembled WGS sequence"/>
</dbReference>
<keyword evidence="5" id="KW-1185">Reference proteome</keyword>
<dbReference type="InterPro" id="IPR032861">
    <property type="entry name" value="TAXi_N"/>
</dbReference>
<proteinExistence type="inferred from homology"/>
<name>A0AAV9KHZ6_9SOLN</name>
<gene>
    <name evidence="4" type="ORF">R3W88_018828</name>
</gene>
<dbReference type="InterPro" id="IPR033121">
    <property type="entry name" value="PEPTIDASE_A1"/>
</dbReference>
<protein>
    <recommendedName>
        <fullName evidence="3">Peptidase A1 domain-containing protein</fullName>
    </recommendedName>
</protein>
<evidence type="ECO:0000256" key="2">
    <source>
        <dbReference type="SAM" id="MobiDB-lite"/>
    </source>
</evidence>
<sequence>MSIDTTKLLDPPRPSYTFSIYNRDLFEKSKFKDYDSLLENRFTSSQAIANHVASILENGNVFGVNGALTRPHGAHESKRGNGKAPKTASVQFTNGEYVASFILGTEQIKSYLLVDTGSDLVWWQCGPCRPNKCYEQKNEPLYDFTKSKTYQELDCHAKSTKCLLKPKVFEYQNPVRILFGCGRDQTSGTEFSGEYSGIAGLVRKNMAGGYSLQSQFDADIMAISGLIPNSKFPTFYFINLFKIFVNDKEIPLFPLLSRNFGNGLTGGCIVDTGATVTSFPKDFYDEFRDTFRKEVRGIPLYDAPLGNFDTCYMVDPGEVPTFPIVKMYFGHQNPENLLLLEQQRVVVHERGLFCLAFTKWKYPIALIGSYQLQGIGLTFDTAIDTLSFDLDACN</sequence>
<dbReference type="SUPFAM" id="SSF50630">
    <property type="entry name" value="Acid proteases"/>
    <property type="match status" value="1"/>
</dbReference>
<evidence type="ECO:0000313" key="5">
    <source>
        <dbReference type="Proteomes" id="UP001311915"/>
    </source>
</evidence>
<dbReference type="InterPro" id="IPR001461">
    <property type="entry name" value="Aspartic_peptidase_A1"/>
</dbReference>
<accession>A0AAV9KHZ6</accession>
<feature type="region of interest" description="Disordered" evidence="2">
    <location>
        <begin position="67"/>
        <end position="87"/>
    </location>
</feature>
<dbReference type="AlphaFoldDB" id="A0AAV9KHZ6"/>
<dbReference type="Gene3D" id="2.40.70.10">
    <property type="entry name" value="Acid Proteases"/>
    <property type="match status" value="2"/>
</dbReference>